<dbReference type="RefSeq" id="WP_069642813.1">
    <property type="nucleotide sequence ID" value="NZ_MIJE01000011.1"/>
</dbReference>
<evidence type="ECO:0000313" key="10">
    <source>
        <dbReference type="Proteomes" id="UP000094296"/>
    </source>
</evidence>
<feature type="transmembrane region" description="Helical" evidence="7">
    <location>
        <begin position="106"/>
        <end position="126"/>
    </location>
</feature>
<dbReference type="Proteomes" id="UP000094296">
    <property type="component" value="Unassembled WGS sequence"/>
</dbReference>
<keyword evidence="2 7" id="KW-0813">Transport</keyword>
<dbReference type="PROSITE" id="PS50928">
    <property type="entry name" value="ABC_TM1"/>
    <property type="match status" value="1"/>
</dbReference>
<evidence type="ECO:0000256" key="3">
    <source>
        <dbReference type="ARBA" id="ARBA00022475"/>
    </source>
</evidence>
<gene>
    <name evidence="9" type="ORF">BHF68_04190</name>
</gene>
<evidence type="ECO:0000256" key="5">
    <source>
        <dbReference type="ARBA" id="ARBA00022989"/>
    </source>
</evidence>
<evidence type="ECO:0000256" key="6">
    <source>
        <dbReference type="ARBA" id="ARBA00023136"/>
    </source>
</evidence>
<feature type="transmembrane region" description="Helical" evidence="7">
    <location>
        <begin position="195"/>
        <end position="216"/>
    </location>
</feature>
<dbReference type="Pfam" id="PF00528">
    <property type="entry name" value="BPD_transp_1"/>
    <property type="match status" value="1"/>
</dbReference>
<evidence type="ECO:0000259" key="8">
    <source>
        <dbReference type="PROSITE" id="PS50928"/>
    </source>
</evidence>
<keyword evidence="6 7" id="KW-0472">Membrane</keyword>
<comment type="similarity">
    <text evidence="7">Belongs to the binding-protein-dependent transport system permease family.</text>
</comment>
<feature type="transmembrane region" description="Helical" evidence="7">
    <location>
        <begin position="73"/>
        <end position="94"/>
    </location>
</feature>
<organism evidence="9 10">
    <name type="scientific">Desulfuribacillus alkaliarsenatis</name>
    <dbReference type="NCBI Taxonomy" id="766136"/>
    <lineage>
        <taxon>Bacteria</taxon>
        <taxon>Bacillati</taxon>
        <taxon>Bacillota</taxon>
        <taxon>Desulfuribacillia</taxon>
        <taxon>Desulfuribacillales</taxon>
        <taxon>Desulfuribacillaceae</taxon>
        <taxon>Desulfuribacillus</taxon>
    </lineage>
</organism>
<keyword evidence="4 7" id="KW-0812">Transmembrane</keyword>
<comment type="subcellular location">
    <subcellularLocation>
        <location evidence="1 7">Cell membrane</location>
        <topology evidence="1 7">Multi-pass membrane protein</topology>
    </subcellularLocation>
</comment>
<keyword evidence="3" id="KW-1003">Cell membrane</keyword>
<dbReference type="CDD" id="cd06261">
    <property type="entry name" value="TM_PBP2"/>
    <property type="match status" value="1"/>
</dbReference>
<keyword evidence="10" id="KW-1185">Reference proteome</keyword>
<dbReference type="PANTHER" id="PTHR30151">
    <property type="entry name" value="ALKANE SULFONATE ABC TRANSPORTER-RELATED, MEMBRANE SUBUNIT"/>
    <property type="match status" value="1"/>
</dbReference>
<feature type="transmembrane region" description="Helical" evidence="7">
    <location>
        <begin position="228"/>
        <end position="246"/>
    </location>
</feature>
<protein>
    <submittedName>
        <fullName evidence="9">ABC transporter permease</fullName>
    </submittedName>
</protein>
<comment type="caution">
    <text evidence="9">The sequence shown here is derived from an EMBL/GenBank/DDBJ whole genome shotgun (WGS) entry which is preliminary data.</text>
</comment>
<dbReference type="InterPro" id="IPR035906">
    <property type="entry name" value="MetI-like_sf"/>
</dbReference>
<dbReference type="InterPro" id="IPR000515">
    <property type="entry name" value="MetI-like"/>
</dbReference>
<evidence type="ECO:0000256" key="4">
    <source>
        <dbReference type="ARBA" id="ARBA00022692"/>
    </source>
</evidence>
<dbReference type="Gene3D" id="1.10.3720.10">
    <property type="entry name" value="MetI-like"/>
    <property type="match status" value="1"/>
</dbReference>
<reference evidence="9 10" key="1">
    <citation type="submission" date="2016-09" db="EMBL/GenBank/DDBJ databases">
        <title>Draft genome sequence for the type strain of Desulfuribacillus alkaliarsenatis AHT28, an obligately anaerobic, sulfidogenic bacterium isolated from Russian soda lake sediments.</title>
        <authorList>
            <person name="Abin C.A."/>
            <person name="Hollibaugh J.T."/>
        </authorList>
    </citation>
    <scope>NUCLEOTIDE SEQUENCE [LARGE SCALE GENOMIC DNA]</scope>
    <source>
        <strain evidence="9 10">AHT28</strain>
    </source>
</reference>
<dbReference type="STRING" id="766136.BHF68_04190"/>
<dbReference type="EMBL" id="MIJE01000011">
    <property type="protein sequence ID" value="OEF97415.1"/>
    <property type="molecule type" value="Genomic_DNA"/>
</dbReference>
<proteinExistence type="inferred from homology"/>
<dbReference type="PANTHER" id="PTHR30151:SF20">
    <property type="entry name" value="ABC TRANSPORTER PERMEASE PROTEIN HI_0355-RELATED"/>
    <property type="match status" value="1"/>
</dbReference>
<dbReference type="SUPFAM" id="SSF161098">
    <property type="entry name" value="MetI-like"/>
    <property type="match status" value="1"/>
</dbReference>
<evidence type="ECO:0000313" key="9">
    <source>
        <dbReference type="EMBL" id="OEF97415.1"/>
    </source>
</evidence>
<accession>A0A1E5G2V3</accession>
<evidence type="ECO:0000256" key="7">
    <source>
        <dbReference type="RuleBase" id="RU363032"/>
    </source>
</evidence>
<feature type="transmembrane region" description="Helical" evidence="7">
    <location>
        <begin position="172"/>
        <end position="189"/>
    </location>
</feature>
<dbReference type="GO" id="GO:0055085">
    <property type="term" value="P:transmembrane transport"/>
    <property type="evidence" value="ECO:0007669"/>
    <property type="project" value="InterPro"/>
</dbReference>
<feature type="transmembrane region" description="Helical" evidence="7">
    <location>
        <begin position="12"/>
        <end position="32"/>
    </location>
</feature>
<keyword evidence="5 7" id="KW-1133">Transmembrane helix</keyword>
<feature type="transmembrane region" description="Helical" evidence="7">
    <location>
        <begin position="132"/>
        <end position="151"/>
    </location>
</feature>
<name>A0A1E5G2V3_9FIRM</name>
<evidence type="ECO:0000256" key="2">
    <source>
        <dbReference type="ARBA" id="ARBA00022448"/>
    </source>
</evidence>
<dbReference type="GO" id="GO:0005886">
    <property type="term" value="C:plasma membrane"/>
    <property type="evidence" value="ECO:0007669"/>
    <property type="project" value="UniProtKB-SubCell"/>
</dbReference>
<sequence length="268" mass="29464">MIKRSKEFIHSTKYLLMRFAVFGLILISWELLANTGVMNPFYTSQPSRIFADLIQFYNSGDLVKHTSVTLKEALWGLAIGTVIGIIAGFILGLVDILGKVFEPIITALYGIPKLALAPIFVLWFGLGIESKIIMASLLVFFLVFFSTYAGIKSVDRNLLTSVKLMGASRFQLIIKVILPSCVPWILAGVRGGLGASLIGAIVGEYMGASAGLGWMISYATSFFQVDRVMACIFILFFIGIIFNMLLKNIEKVLLKWRPPIDYGGSGSI</sequence>
<feature type="domain" description="ABC transmembrane type-1" evidence="8">
    <location>
        <begin position="66"/>
        <end position="246"/>
    </location>
</feature>
<dbReference type="AlphaFoldDB" id="A0A1E5G2V3"/>
<evidence type="ECO:0000256" key="1">
    <source>
        <dbReference type="ARBA" id="ARBA00004651"/>
    </source>
</evidence>